<sequence length="233" mass="27130">MKLLKPSVKKPLSPIVLGLSEDEQYYCLVKNQAEKFSTFWQKKSEGLEMDIQKIIAKEIVNEPFTLVRTIPYQYIWRKTIFISKKLDEIQLHQQVIQILKNEQPLAIELLNFDYQRLPSSNTNLDKITIYALNKNYAESLNQFNNILDCELHCYIRGVFHLNPQLDNNFPCFSFKQKIVQFTKSELLFPQIEPKDCTHLANIMITDINIPSDEAKQLYCLALGASLWNGKALI</sequence>
<keyword evidence="2" id="KW-1185">Reference proteome</keyword>
<accession>A0ABU7ZCS6</accession>
<organism evidence="1 2">
    <name type="scientific">Mannheimia indoligenes</name>
    <dbReference type="NCBI Taxonomy" id="3103145"/>
    <lineage>
        <taxon>Bacteria</taxon>
        <taxon>Pseudomonadati</taxon>
        <taxon>Pseudomonadota</taxon>
        <taxon>Gammaproteobacteria</taxon>
        <taxon>Pasteurellales</taxon>
        <taxon>Pasteurellaceae</taxon>
        <taxon>Mannheimia</taxon>
    </lineage>
</organism>
<dbReference type="RefSeq" id="WP_334253622.1">
    <property type="nucleotide sequence ID" value="NZ_JBAJJM010000002.1"/>
</dbReference>
<proteinExistence type="predicted"/>
<comment type="caution">
    <text evidence="1">The sequence shown here is derived from an EMBL/GenBank/DDBJ whole genome shotgun (WGS) entry which is preliminary data.</text>
</comment>
<gene>
    <name evidence="1" type="ORF">V6W77_01865</name>
</gene>
<dbReference type="EMBL" id="JBAJJM010000002">
    <property type="protein sequence ID" value="MEG9475017.1"/>
    <property type="molecule type" value="Genomic_DNA"/>
</dbReference>
<reference evidence="1" key="1">
    <citation type="submission" date="2023-12" db="EMBL/GenBank/DDBJ databases">
        <title>Mannheima indologenes sp. nov. proposed for Clade V organisms of Mannheimia.</title>
        <authorList>
            <person name="Christensen H."/>
        </authorList>
    </citation>
    <scope>NUCLEOTIDE SEQUENCE</scope>
    <source>
        <strain evidence="1">M14.4</strain>
    </source>
</reference>
<dbReference type="Proteomes" id="UP001432017">
    <property type="component" value="Unassembled WGS sequence"/>
</dbReference>
<evidence type="ECO:0000313" key="1">
    <source>
        <dbReference type="EMBL" id="MEG9475017.1"/>
    </source>
</evidence>
<name>A0ABU7ZCS6_9PAST</name>
<evidence type="ECO:0000313" key="2">
    <source>
        <dbReference type="Proteomes" id="UP001432017"/>
    </source>
</evidence>
<protein>
    <submittedName>
        <fullName evidence="1">Competence protein ComA</fullName>
    </submittedName>
</protein>